<dbReference type="PANTHER" id="PTHR31111:SF138">
    <property type="entry name" value="F-BOX ASSOCIATED DOMAIN-CONTAINING PROTEIN"/>
    <property type="match status" value="1"/>
</dbReference>
<dbReference type="EMBL" id="JBJUIK010000010">
    <property type="protein sequence ID" value="KAL3515817.1"/>
    <property type="molecule type" value="Genomic_DNA"/>
</dbReference>
<dbReference type="InterPro" id="IPR017451">
    <property type="entry name" value="F-box-assoc_interact_dom"/>
</dbReference>
<dbReference type="InterPro" id="IPR001810">
    <property type="entry name" value="F-box_dom"/>
</dbReference>
<evidence type="ECO:0000313" key="3">
    <source>
        <dbReference type="Proteomes" id="UP001630127"/>
    </source>
</evidence>
<evidence type="ECO:0000259" key="1">
    <source>
        <dbReference type="PROSITE" id="PS50181"/>
    </source>
</evidence>
<dbReference type="Pfam" id="PF00646">
    <property type="entry name" value="F-box"/>
    <property type="match status" value="1"/>
</dbReference>
<dbReference type="Gene3D" id="1.20.1280.50">
    <property type="match status" value="1"/>
</dbReference>
<dbReference type="AlphaFoldDB" id="A0ABD2Z8L1"/>
<gene>
    <name evidence="2" type="ORF">ACH5RR_022719</name>
</gene>
<dbReference type="SUPFAM" id="SSF81383">
    <property type="entry name" value="F-box domain"/>
    <property type="match status" value="1"/>
</dbReference>
<dbReference type="CDD" id="cd22157">
    <property type="entry name" value="F-box_AtFBW1-like"/>
    <property type="match status" value="1"/>
</dbReference>
<dbReference type="Pfam" id="PF08268">
    <property type="entry name" value="FBA_3"/>
    <property type="match status" value="1"/>
</dbReference>
<protein>
    <recommendedName>
        <fullName evidence="1">F-box domain-containing protein</fullName>
    </recommendedName>
</protein>
<name>A0ABD2Z8L1_9GENT</name>
<feature type="domain" description="F-box" evidence="1">
    <location>
        <begin position="10"/>
        <end position="56"/>
    </location>
</feature>
<dbReference type="PANTHER" id="PTHR31111">
    <property type="entry name" value="BNAA05G37150D PROTEIN-RELATED"/>
    <property type="match status" value="1"/>
</dbReference>
<dbReference type="Proteomes" id="UP001630127">
    <property type="component" value="Unassembled WGS sequence"/>
</dbReference>
<comment type="caution">
    <text evidence="2">The sequence shown here is derived from an EMBL/GenBank/DDBJ whole genome shotgun (WGS) entry which is preliminary data.</text>
</comment>
<dbReference type="InterPro" id="IPR013187">
    <property type="entry name" value="F-box-assoc_dom_typ3"/>
</dbReference>
<accession>A0ABD2Z8L1</accession>
<dbReference type="SMART" id="SM00256">
    <property type="entry name" value="FBOX"/>
    <property type="match status" value="1"/>
</dbReference>
<reference evidence="2 3" key="1">
    <citation type="submission" date="2024-11" db="EMBL/GenBank/DDBJ databases">
        <title>A near-complete genome assembly of Cinchona calisaya.</title>
        <authorList>
            <person name="Lian D.C."/>
            <person name="Zhao X.W."/>
            <person name="Wei L."/>
        </authorList>
    </citation>
    <scope>NUCLEOTIDE SEQUENCE [LARGE SCALE GENOMIC DNA]</scope>
    <source>
        <tissue evidence="2">Nenye</tissue>
    </source>
</reference>
<dbReference type="PROSITE" id="PS50181">
    <property type="entry name" value="FBOX"/>
    <property type="match status" value="1"/>
</dbReference>
<organism evidence="2 3">
    <name type="scientific">Cinchona calisaya</name>
    <dbReference type="NCBI Taxonomy" id="153742"/>
    <lineage>
        <taxon>Eukaryota</taxon>
        <taxon>Viridiplantae</taxon>
        <taxon>Streptophyta</taxon>
        <taxon>Embryophyta</taxon>
        <taxon>Tracheophyta</taxon>
        <taxon>Spermatophyta</taxon>
        <taxon>Magnoliopsida</taxon>
        <taxon>eudicotyledons</taxon>
        <taxon>Gunneridae</taxon>
        <taxon>Pentapetalae</taxon>
        <taxon>asterids</taxon>
        <taxon>lamiids</taxon>
        <taxon>Gentianales</taxon>
        <taxon>Rubiaceae</taxon>
        <taxon>Cinchonoideae</taxon>
        <taxon>Cinchoneae</taxon>
        <taxon>Cinchona</taxon>
    </lineage>
</organism>
<dbReference type="InterPro" id="IPR036047">
    <property type="entry name" value="F-box-like_dom_sf"/>
</dbReference>
<dbReference type="NCBIfam" id="TIGR01640">
    <property type="entry name" value="F_box_assoc_1"/>
    <property type="match status" value="1"/>
</dbReference>
<evidence type="ECO:0000313" key="2">
    <source>
        <dbReference type="EMBL" id="KAL3515817.1"/>
    </source>
</evidence>
<proteinExistence type="predicted"/>
<keyword evidence="3" id="KW-1185">Reference proteome</keyword>
<sequence>MMAISQEERWRIRHHLPDELMWEILTWLPVKSLMRFRCVSKHWRSIIRNPSFVNSYRGGFKGLLIQEPGNYIQRFSPTENFFYINLLDDDGPDDRSNKQISLHHTLEHGNGHSLDSTRVVNGLVCYYCGNYSCLYNIATRERIDLPLSQYEYNLSRYHLGYDPINKMYKLLKICPPVYDSEALLIRNFDCEILTLGIDESWRNIESPPCEILKNSICFDGVLYWMEPENNIAFDLAREKFGFFTTPGKDYIGYLPQFGPSLATLGGTILKTDMNSGKMTCFGVMNRYDGKNGGWQKEHSFILQLKDEFDDCEGFRFPLGMLPDGKVVVICEGTQFWNFQSPLYLYDQVEKKLTRFVIRSSSSRSDELIFQGCMSSMTYHEENIIPLNCLTATASPLNNS</sequence>